<dbReference type="AlphaFoldDB" id="A0A4R1BGE8"/>
<feature type="domain" description="DUF2202" evidence="2">
    <location>
        <begin position="39"/>
        <end position="196"/>
    </location>
</feature>
<gene>
    <name evidence="3" type="ORF">EZJ19_04965</name>
</gene>
<feature type="chain" id="PRO_5020352522" evidence="1">
    <location>
        <begin position="21"/>
        <end position="204"/>
    </location>
</feature>
<dbReference type="EMBL" id="SJZB01000018">
    <property type="protein sequence ID" value="TCJ16261.1"/>
    <property type="molecule type" value="Genomic_DNA"/>
</dbReference>
<protein>
    <submittedName>
        <fullName evidence="3">DUF2202 domain-containing protein</fullName>
    </submittedName>
</protein>
<dbReference type="Gene3D" id="1.20.1260.10">
    <property type="match status" value="1"/>
</dbReference>
<dbReference type="InterPro" id="IPR012347">
    <property type="entry name" value="Ferritin-like"/>
</dbReference>
<dbReference type="SUPFAM" id="SSF47240">
    <property type="entry name" value="Ferritin-like"/>
    <property type="match status" value="1"/>
</dbReference>
<sequence length="204" mass="21877">MKAFVYAALLTLLLAQPALAGKGKNGQSGTSALSAQEISDLSYMREEEKLAHDLYVALDERWDRMVFANIADSEATHFSVLGSALARYGIADPALPTAGMFSDPRLQDLYDQLLAQGQVSVVAAFRTGALVEEVDIGDLDAAILATSHSDLQTAYGHLQCGSRNHLRAFVRNLEAAGVVYEAQVLTQARVDAILASSMERCGSN</sequence>
<keyword evidence="4" id="KW-1185">Reference proteome</keyword>
<dbReference type="OrthoDB" id="9801086at2"/>
<dbReference type="Pfam" id="PF09968">
    <property type="entry name" value="DUF2202"/>
    <property type="match status" value="1"/>
</dbReference>
<accession>A0A4R1BGE8</accession>
<organism evidence="3 4">
    <name type="scientific">Parasulfuritortus cantonensis</name>
    <dbReference type="NCBI Taxonomy" id="2528202"/>
    <lineage>
        <taxon>Bacteria</taxon>
        <taxon>Pseudomonadati</taxon>
        <taxon>Pseudomonadota</taxon>
        <taxon>Betaproteobacteria</taxon>
        <taxon>Nitrosomonadales</taxon>
        <taxon>Thiobacillaceae</taxon>
        <taxon>Parasulfuritortus</taxon>
    </lineage>
</organism>
<evidence type="ECO:0000313" key="4">
    <source>
        <dbReference type="Proteomes" id="UP000295443"/>
    </source>
</evidence>
<evidence type="ECO:0000259" key="2">
    <source>
        <dbReference type="Pfam" id="PF09968"/>
    </source>
</evidence>
<comment type="caution">
    <text evidence="3">The sequence shown here is derived from an EMBL/GenBank/DDBJ whole genome shotgun (WGS) entry which is preliminary data.</text>
</comment>
<name>A0A4R1BGE8_9PROT</name>
<dbReference type="CDD" id="cd01048">
    <property type="entry name" value="Ferritin_like_AB2"/>
    <property type="match status" value="1"/>
</dbReference>
<evidence type="ECO:0000313" key="3">
    <source>
        <dbReference type="EMBL" id="TCJ16261.1"/>
    </source>
</evidence>
<reference evidence="3 4" key="1">
    <citation type="submission" date="2019-03" db="EMBL/GenBank/DDBJ databases">
        <title>Genome sequence of Thiobacillaceae bacterium LSR1, a sulfur-oxidizing bacterium isolated from freshwater sediment.</title>
        <authorList>
            <person name="Li S."/>
        </authorList>
    </citation>
    <scope>NUCLEOTIDE SEQUENCE [LARGE SCALE GENOMIC DNA]</scope>
    <source>
        <strain evidence="3 4">LSR1</strain>
    </source>
</reference>
<proteinExistence type="predicted"/>
<dbReference type="Proteomes" id="UP000295443">
    <property type="component" value="Unassembled WGS sequence"/>
</dbReference>
<keyword evidence="1" id="KW-0732">Signal</keyword>
<feature type="signal peptide" evidence="1">
    <location>
        <begin position="1"/>
        <end position="20"/>
    </location>
</feature>
<dbReference type="InterPro" id="IPR019243">
    <property type="entry name" value="DUF2202"/>
</dbReference>
<dbReference type="RefSeq" id="WP_131445189.1">
    <property type="nucleotide sequence ID" value="NZ_SJZB01000018.1"/>
</dbReference>
<dbReference type="InterPro" id="IPR009078">
    <property type="entry name" value="Ferritin-like_SF"/>
</dbReference>
<evidence type="ECO:0000256" key="1">
    <source>
        <dbReference type="SAM" id="SignalP"/>
    </source>
</evidence>